<dbReference type="PANTHER" id="PTHR23504">
    <property type="entry name" value="MAJOR FACILITATOR SUPERFAMILY DOMAIN-CONTAINING PROTEIN 10"/>
    <property type="match status" value="1"/>
</dbReference>
<feature type="transmembrane region" description="Helical" evidence="7">
    <location>
        <begin position="137"/>
        <end position="156"/>
    </location>
</feature>
<dbReference type="GO" id="GO:0022857">
    <property type="term" value="F:transmembrane transporter activity"/>
    <property type="evidence" value="ECO:0007669"/>
    <property type="project" value="InterPro"/>
</dbReference>
<keyword evidence="10" id="KW-1185">Reference proteome</keyword>
<comment type="subcellular location">
    <subcellularLocation>
        <location evidence="1">Membrane</location>
        <topology evidence="1">Multi-pass membrane protein</topology>
    </subcellularLocation>
</comment>
<dbReference type="Gene3D" id="1.20.1250.20">
    <property type="entry name" value="MFS general substrate transporter like domains"/>
    <property type="match status" value="1"/>
</dbReference>
<dbReference type="GO" id="GO:0016020">
    <property type="term" value="C:membrane"/>
    <property type="evidence" value="ECO:0007669"/>
    <property type="project" value="UniProtKB-SubCell"/>
</dbReference>
<dbReference type="Proteomes" id="UP000320333">
    <property type="component" value="Unassembled WGS sequence"/>
</dbReference>
<dbReference type="AlphaFoldDB" id="A0A507FJK1"/>
<feature type="transmembrane region" description="Helical" evidence="7">
    <location>
        <begin position="78"/>
        <end position="100"/>
    </location>
</feature>
<evidence type="ECO:0000256" key="2">
    <source>
        <dbReference type="ARBA" id="ARBA00022448"/>
    </source>
</evidence>
<sequence>MSLVPDTFSDDESVTAPLLPPTAATATGAPAERTPLPFKQMLVLCIINICEPIQLTILFPFIYFMVKDFGVAKNDSEIGWYVGLITSLFSFAQVLSSLPIGWLSDKIGRRPVLLLGLAGNMFSSILFGLSTNLPAAIVSRFLLGLVNGNIGVAKSMTGEITDKSNRPAAFALFGVCFSLGGIVGPMIGGTLSNPVTQLPWLFGSSKLFREFPYLLPCLVSSFVSLTGLVVGWFHLEETLRRESEEVIVASASLLDQDAYQNTQSSVNPLPHPAIRKDRFPAKAYPAVLGLGLLAMTGIISEEFYPLLCTLPVDQLQNGFGFKSFEIGLSLSIRGCFTFLTQIFVFPFIQKTYGSLRSVRLALSVFLTSVTCLPFLTYIIPTFGEPTFWVFLVANLAFLTAGQMSTFTSMFLVVNESAETQSQLGRVNGMAQMAACVARTVGPLIGGFVWTRVFAMGVWWGKHVAYAVVVVVGGLLYLETFWIQKALGETAFDF</sequence>
<evidence type="ECO:0000313" key="9">
    <source>
        <dbReference type="EMBL" id="TPX75247.1"/>
    </source>
</evidence>
<dbReference type="InterPro" id="IPR011701">
    <property type="entry name" value="MFS"/>
</dbReference>
<dbReference type="PRINTS" id="PR01035">
    <property type="entry name" value="TCRTETA"/>
</dbReference>
<keyword evidence="4 7" id="KW-1133">Transmembrane helix</keyword>
<dbReference type="InterPro" id="IPR005829">
    <property type="entry name" value="Sugar_transporter_CS"/>
</dbReference>
<feature type="transmembrane region" description="Helical" evidence="7">
    <location>
        <begin position="211"/>
        <end position="233"/>
    </location>
</feature>
<dbReference type="SUPFAM" id="SSF103473">
    <property type="entry name" value="MFS general substrate transporter"/>
    <property type="match status" value="1"/>
</dbReference>
<feature type="transmembrane region" description="Helical" evidence="7">
    <location>
        <begin position="458"/>
        <end position="477"/>
    </location>
</feature>
<evidence type="ECO:0000256" key="5">
    <source>
        <dbReference type="ARBA" id="ARBA00023136"/>
    </source>
</evidence>
<dbReference type="PANTHER" id="PTHR23504:SF15">
    <property type="entry name" value="MAJOR FACILITATOR SUPERFAMILY (MFS) PROFILE DOMAIN-CONTAINING PROTEIN"/>
    <property type="match status" value="1"/>
</dbReference>
<evidence type="ECO:0000256" key="1">
    <source>
        <dbReference type="ARBA" id="ARBA00004141"/>
    </source>
</evidence>
<proteinExistence type="predicted"/>
<feature type="compositionally biased region" description="Low complexity" evidence="6">
    <location>
        <begin position="15"/>
        <end position="27"/>
    </location>
</feature>
<comment type="caution">
    <text evidence="9">The sequence shown here is derived from an EMBL/GenBank/DDBJ whole genome shotgun (WGS) entry which is preliminary data.</text>
</comment>
<feature type="transmembrane region" description="Helical" evidence="7">
    <location>
        <begin position="112"/>
        <end position="131"/>
    </location>
</feature>
<accession>A0A507FJK1</accession>
<evidence type="ECO:0000256" key="3">
    <source>
        <dbReference type="ARBA" id="ARBA00022692"/>
    </source>
</evidence>
<feature type="transmembrane region" description="Helical" evidence="7">
    <location>
        <begin position="326"/>
        <end position="348"/>
    </location>
</feature>
<dbReference type="CDD" id="cd17330">
    <property type="entry name" value="MFS_SLC46_TetA_like"/>
    <property type="match status" value="1"/>
</dbReference>
<feature type="transmembrane region" description="Helical" evidence="7">
    <location>
        <begin position="433"/>
        <end position="452"/>
    </location>
</feature>
<dbReference type="PROSITE" id="PS00216">
    <property type="entry name" value="SUGAR_TRANSPORT_1"/>
    <property type="match status" value="1"/>
</dbReference>
<dbReference type="PROSITE" id="PS50850">
    <property type="entry name" value="MFS"/>
    <property type="match status" value="1"/>
</dbReference>
<gene>
    <name evidence="9" type="ORF">CcCBS67573_g03458</name>
</gene>
<keyword evidence="3 7" id="KW-0812">Transmembrane</keyword>
<feature type="transmembrane region" description="Helical" evidence="7">
    <location>
        <begin position="42"/>
        <end position="66"/>
    </location>
</feature>
<keyword evidence="5 7" id="KW-0472">Membrane</keyword>
<feature type="domain" description="Major facilitator superfamily (MFS) profile" evidence="8">
    <location>
        <begin position="40"/>
        <end position="484"/>
    </location>
</feature>
<feature type="region of interest" description="Disordered" evidence="6">
    <location>
        <begin position="1"/>
        <end position="27"/>
    </location>
</feature>
<dbReference type="InterPro" id="IPR001958">
    <property type="entry name" value="Tet-R_TetA/multi-R_MdtG-like"/>
</dbReference>
<keyword evidence="2" id="KW-0813">Transport</keyword>
<feature type="transmembrane region" description="Helical" evidence="7">
    <location>
        <begin position="283"/>
        <end position="306"/>
    </location>
</feature>
<protein>
    <recommendedName>
        <fullName evidence="8">Major facilitator superfamily (MFS) profile domain-containing protein</fullName>
    </recommendedName>
</protein>
<evidence type="ECO:0000313" key="10">
    <source>
        <dbReference type="Proteomes" id="UP000320333"/>
    </source>
</evidence>
<feature type="transmembrane region" description="Helical" evidence="7">
    <location>
        <begin position="360"/>
        <end position="380"/>
    </location>
</feature>
<name>A0A507FJK1_9FUNG</name>
<dbReference type="OrthoDB" id="419616at2759"/>
<dbReference type="EMBL" id="QEAP01000088">
    <property type="protein sequence ID" value="TPX75247.1"/>
    <property type="molecule type" value="Genomic_DNA"/>
</dbReference>
<evidence type="ECO:0000259" key="8">
    <source>
        <dbReference type="PROSITE" id="PS50850"/>
    </source>
</evidence>
<dbReference type="Pfam" id="PF07690">
    <property type="entry name" value="MFS_1"/>
    <property type="match status" value="1"/>
</dbReference>
<evidence type="ECO:0000256" key="6">
    <source>
        <dbReference type="SAM" id="MobiDB-lite"/>
    </source>
</evidence>
<dbReference type="InterPro" id="IPR036259">
    <property type="entry name" value="MFS_trans_sf"/>
</dbReference>
<feature type="transmembrane region" description="Helical" evidence="7">
    <location>
        <begin position="168"/>
        <end position="191"/>
    </location>
</feature>
<reference evidence="9 10" key="1">
    <citation type="journal article" date="2019" name="Sci. Rep.">
        <title>Comparative genomics of chytrid fungi reveal insights into the obligate biotrophic and pathogenic lifestyle of Synchytrium endobioticum.</title>
        <authorList>
            <person name="van de Vossenberg B.T.L.H."/>
            <person name="Warris S."/>
            <person name="Nguyen H.D.T."/>
            <person name="van Gent-Pelzer M.P.E."/>
            <person name="Joly D.L."/>
            <person name="van de Geest H.C."/>
            <person name="Bonants P.J.M."/>
            <person name="Smith D.S."/>
            <person name="Levesque C.A."/>
            <person name="van der Lee T.A.J."/>
        </authorList>
    </citation>
    <scope>NUCLEOTIDE SEQUENCE [LARGE SCALE GENOMIC DNA]</scope>
    <source>
        <strain evidence="9 10">CBS 675.73</strain>
    </source>
</reference>
<evidence type="ECO:0000256" key="4">
    <source>
        <dbReference type="ARBA" id="ARBA00022989"/>
    </source>
</evidence>
<organism evidence="9 10">
    <name type="scientific">Chytriomyces confervae</name>
    <dbReference type="NCBI Taxonomy" id="246404"/>
    <lineage>
        <taxon>Eukaryota</taxon>
        <taxon>Fungi</taxon>
        <taxon>Fungi incertae sedis</taxon>
        <taxon>Chytridiomycota</taxon>
        <taxon>Chytridiomycota incertae sedis</taxon>
        <taxon>Chytridiomycetes</taxon>
        <taxon>Chytridiales</taxon>
        <taxon>Chytriomycetaceae</taxon>
        <taxon>Chytriomyces</taxon>
    </lineage>
</organism>
<feature type="transmembrane region" description="Helical" evidence="7">
    <location>
        <begin position="386"/>
        <end position="413"/>
    </location>
</feature>
<evidence type="ECO:0000256" key="7">
    <source>
        <dbReference type="SAM" id="Phobius"/>
    </source>
</evidence>
<dbReference type="InterPro" id="IPR020846">
    <property type="entry name" value="MFS_dom"/>
</dbReference>